<protein>
    <submittedName>
        <fullName evidence="3">Uncharacterized protein</fullName>
    </submittedName>
</protein>
<reference evidence="3" key="2">
    <citation type="journal article" date="2021" name="PeerJ">
        <title>Extensive microbial diversity within the chicken gut microbiome revealed by metagenomics and culture.</title>
        <authorList>
            <person name="Gilroy R."/>
            <person name="Ravi A."/>
            <person name="Getino M."/>
            <person name="Pursley I."/>
            <person name="Horton D.L."/>
            <person name="Alikhan N.F."/>
            <person name="Baker D."/>
            <person name="Gharbi K."/>
            <person name="Hall N."/>
            <person name="Watson M."/>
            <person name="Adriaenssens E.M."/>
            <person name="Foster-Nyarko E."/>
            <person name="Jarju S."/>
            <person name="Secka A."/>
            <person name="Antonio M."/>
            <person name="Oren A."/>
            <person name="Chaudhuri R.R."/>
            <person name="La Ragione R."/>
            <person name="Hildebrand F."/>
            <person name="Pallen M.J."/>
        </authorList>
    </citation>
    <scope>NUCLEOTIDE SEQUENCE</scope>
    <source>
        <strain evidence="3">CHK189-12415</strain>
    </source>
</reference>
<reference evidence="3" key="1">
    <citation type="submission" date="2020-10" db="EMBL/GenBank/DDBJ databases">
        <authorList>
            <person name="Gilroy R."/>
        </authorList>
    </citation>
    <scope>NUCLEOTIDE SEQUENCE</scope>
    <source>
        <strain evidence="3">CHK189-12415</strain>
    </source>
</reference>
<feature type="region of interest" description="Disordered" evidence="1">
    <location>
        <begin position="23"/>
        <end position="122"/>
    </location>
</feature>
<evidence type="ECO:0000256" key="1">
    <source>
        <dbReference type="SAM" id="MobiDB-lite"/>
    </source>
</evidence>
<proteinExistence type="predicted"/>
<dbReference type="EMBL" id="DVHA01000222">
    <property type="protein sequence ID" value="HIR61302.1"/>
    <property type="molecule type" value="Genomic_DNA"/>
</dbReference>
<evidence type="ECO:0000313" key="3">
    <source>
        <dbReference type="EMBL" id="HIR61302.1"/>
    </source>
</evidence>
<name>A0A9D1DYH9_9FIRM</name>
<gene>
    <name evidence="3" type="ORF">IAB37_07000</name>
</gene>
<feature type="chain" id="PRO_5039556460" evidence="2">
    <location>
        <begin position="24"/>
        <end position="122"/>
    </location>
</feature>
<evidence type="ECO:0000313" key="4">
    <source>
        <dbReference type="Proteomes" id="UP000824241"/>
    </source>
</evidence>
<dbReference type="Proteomes" id="UP000824241">
    <property type="component" value="Unassembled WGS sequence"/>
</dbReference>
<feature type="signal peptide" evidence="2">
    <location>
        <begin position="1"/>
        <end position="23"/>
    </location>
</feature>
<accession>A0A9D1DYH9</accession>
<organism evidence="3 4">
    <name type="scientific">Candidatus Faecivivens stercoravium</name>
    <dbReference type="NCBI Taxonomy" id="2840803"/>
    <lineage>
        <taxon>Bacteria</taxon>
        <taxon>Bacillati</taxon>
        <taxon>Bacillota</taxon>
        <taxon>Clostridia</taxon>
        <taxon>Eubacteriales</taxon>
        <taxon>Oscillospiraceae</taxon>
        <taxon>Oscillospiraceae incertae sedis</taxon>
        <taxon>Candidatus Faecivivens</taxon>
    </lineage>
</organism>
<feature type="compositionally biased region" description="Basic and acidic residues" evidence="1">
    <location>
        <begin position="80"/>
        <end position="98"/>
    </location>
</feature>
<comment type="caution">
    <text evidence="3">The sequence shown here is derived from an EMBL/GenBank/DDBJ whole genome shotgun (WGS) entry which is preliminary data.</text>
</comment>
<sequence>MKKTRLLPLMLAGMLMLFTGCDASDGRVDDNSGSSNHSNPVGDAVSDVGDAVSDVGEGLGDMASDLGDDVSDGLDGMTGDDDRRDETDRDNLSDDNRDSSLAGDGSVAALEPVETEKKTNLT</sequence>
<evidence type="ECO:0000256" key="2">
    <source>
        <dbReference type="SAM" id="SignalP"/>
    </source>
</evidence>
<keyword evidence="2" id="KW-0732">Signal</keyword>
<dbReference type="PROSITE" id="PS51257">
    <property type="entry name" value="PROKAR_LIPOPROTEIN"/>
    <property type="match status" value="1"/>
</dbReference>
<feature type="compositionally biased region" description="Low complexity" evidence="1">
    <location>
        <begin position="41"/>
        <end position="56"/>
    </location>
</feature>
<dbReference type="AlphaFoldDB" id="A0A9D1DYH9"/>